<evidence type="ECO:0000313" key="2">
    <source>
        <dbReference type="EMBL" id="OXA63507.1"/>
    </source>
</evidence>
<keyword evidence="1" id="KW-0732">Signal</keyword>
<proteinExistence type="predicted"/>
<gene>
    <name evidence="2" type="ORF">Fcan01_00951</name>
</gene>
<protein>
    <submittedName>
        <fullName evidence="2">Uncharacterized protein</fullName>
    </submittedName>
</protein>
<keyword evidence="3" id="KW-1185">Reference proteome</keyword>
<dbReference type="Proteomes" id="UP000198287">
    <property type="component" value="Unassembled WGS sequence"/>
</dbReference>
<dbReference type="EMBL" id="LNIX01000001">
    <property type="protein sequence ID" value="OXA63507.1"/>
    <property type="molecule type" value="Genomic_DNA"/>
</dbReference>
<evidence type="ECO:0000256" key="1">
    <source>
        <dbReference type="SAM" id="SignalP"/>
    </source>
</evidence>
<reference evidence="2 3" key="1">
    <citation type="submission" date="2015-12" db="EMBL/GenBank/DDBJ databases">
        <title>The genome of Folsomia candida.</title>
        <authorList>
            <person name="Faddeeva A."/>
            <person name="Derks M.F."/>
            <person name="Anvar Y."/>
            <person name="Smit S."/>
            <person name="Van Straalen N."/>
            <person name="Roelofs D."/>
        </authorList>
    </citation>
    <scope>NUCLEOTIDE SEQUENCE [LARGE SCALE GENOMIC DNA]</scope>
    <source>
        <strain evidence="2 3">VU population</strain>
        <tissue evidence="2">Whole body</tissue>
    </source>
</reference>
<evidence type="ECO:0000313" key="3">
    <source>
        <dbReference type="Proteomes" id="UP000198287"/>
    </source>
</evidence>
<sequence>MTEILKFVTIIILLPGISEAVSADKSTYPAITTTLHNRTVCLQSVYGANITTISLSWTLIRFQWFYETIRKFNPVLDLTRNYAVDGGDVDDDHMNSTMTLKLKLDPSLFQIQLALNVDNTSIQGYLTEEENKEQFECEFKIFTRHGTKTQTAVGRKARHGNSVHFQWSFFDERRKALGELMDIYTRVVVRDKRGYYKIRETASVTLPSERAMEQSINFRFAVKKIEFNIEDQLSFI</sequence>
<name>A0A226F248_FOLCA</name>
<feature type="chain" id="PRO_5013008365" evidence="1">
    <location>
        <begin position="21"/>
        <end position="236"/>
    </location>
</feature>
<comment type="caution">
    <text evidence="2">The sequence shown here is derived from an EMBL/GenBank/DDBJ whole genome shotgun (WGS) entry which is preliminary data.</text>
</comment>
<accession>A0A226F248</accession>
<feature type="signal peptide" evidence="1">
    <location>
        <begin position="1"/>
        <end position="20"/>
    </location>
</feature>
<dbReference type="AlphaFoldDB" id="A0A226F248"/>
<organism evidence="2 3">
    <name type="scientific">Folsomia candida</name>
    <name type="common">Springtail</name>
    <dbReference type="NCBI Taxonomy" id="158441"/>
    <lineage>
        <taxon>Eukaryota</taxon>
        <taxon>Metazoa</taxon>
        <taxon>Ecdysozoa</taxon>
        <taxon>Arthropoda</taxon>
        <taxon>Hexapoda</taxon>
        <taxon>Collembola</taxon>
        <taxon>Entomobryomorpha</taxon>
        <taxon>Isotomoidea</taxon>
        <taxon>Isotomidae</taxon>
        <taxon>Proisotominae</taxon>
        <taxon>Folsomia</taxon>
    </lineage>
</organism>